<dbReference type="EMBL" id="QLLK01000012">
    <property type="protein sequence ID" value="RAI85777.1"/>
    <property type="molecule type" value="Genomic_DNA"/>
</dbReference>
<name>A0A327P2Y9_9BACT</name>
<reference evidence="1 2" key="1">
    <citation type="submission" date="2018-06" db="EMBL/GenBank/DDBJ databases">
        <title>Genomic Encyclopedia of Archaeal and Bacterial Type Strains, Phase II (KMG-II): from individual species to whole genera.</title>
        <authorList>
            <person name="Goeker M."/>
        </authorList>
    </citation>
    <scope>NUCLEOTIDE SEQUENCE [LARGE SCALE GENOMIC DNA]</scope>
    <source>
        <strain evidence="1 2">DSM 23446</strain>
    </source>
</reference>
<accession>A0A327P2Y9</accession>
<dbReference type="OrthoDB" id="9824700at2"/>
<evidence type="ECO:0000313" key="1">
    <source>
        <dbReference type="EMBL" id="RAI85777.1"/>
    </source>
</evidence>
<gene>
    <name evidence="1" type="ORF">LV83_03553</name>
</gene>
<keyword evidence="2" id="KW-1185">Reference proteome</keyword>
<dbReference type="AlphaFoldDB" id="A0A327P2Y9"/>
<comment type="caution">
    <text evidence="1">The sequence shown here is derived from an EMBL/GenBank/DDBJ whole genome shotgun (WGS) entry which is preliminary data.</text>
</comment>
<protein>
    <submittedName>
        <fullName evidence="1">Uncharacterized protein</fullName>
    </submittedName>
</protein>
<evidence type="ECO:0000313" key="2">
    <source>
        <dbReference type="Proteomes" id="UP000249610"/>
    </source>
</evidence>
<dbReference type="RefSeq" id="WP_111612876.1">
    <property type="nucleotide sequence ID" value="NZ_QLLK01000012.1"/>
</dbReference>
<proteinExistence type="predicted"/>
<organism evidence="1 2">
    <name type="scientific">Algoriphagus yeomjeoni</name>
    <dbReference type="NCBI Taxonomy" id="291403"/>
    <lineage>
        <taxon>Bacteria</taxon>
        <taxon>Pseudomonadati</taxon>
        <taxon>Bacteroidota</taxon>
        <taxon>Cytophagia</taxon>
        <taxon>Cytophagales</taxon>
        <taxon>Cyclobacteriaceae</taxon>
        <taxon>Algoriphagus</taxon>
    </lineage>
</organism>
<dbReference type="Proteomes" id="UP000249610">
    <property type="component" value="Unassembled WGS sequence"/>
</dbReference>
<sequence length="211" mass="24934">MNFYIKELVNYSYPMHRDDLYAKNDEEFIEINQRDQFDIERTQRNFEKLANERIELEKSWCSFVACIKENDQFKRVTDRSSGAHSYSFKLEILLQRNLGIGLCISQIGKLVGIYFTSQKPQAIIPFKEFTATVDEFSKESINPFISYYPYSEEQVYFANMLIKCCEGFFPEFQLFNNLFASNKIEDIVIRGKNIYKSELFQVLFADNLVII</sequence>